<organism evidence="1 2">
    <name type="scientific">Caballeronia temeraria</name>
    <dbReference type="NCBI Taxonomy" id="1777137"/>
    <lineage>
        <taxon>Bacteria</taxon>
        <taxon>Pseudomonadati</taxon>
        <taxon>Pseudomonadota</taxon>
        <taxon>Betaproteobacteria</taxon>
        <taxon>Burkholderiales</taxon>
        <taxon>Burkholderiaceae</taxon>
        <taxon>Caballeronia</taxon>
    </lineage>
</organism>
<protein>
    <submittedName>
        <fullName evidence="1">Uncharacterized protein</fullName>
    </submittedName>
</protein>
<reference evidence="2" key="1">
    <citation type="submission" date="2016-01" db="EMBL/GenBank/DDBJ databases">
        <authorList>
            <person name="Peeters Charlotte."/>
        </authorList>
    </citation>
    <scope>NUCLEOTIDE SEQUENCE [LARGE SCALE GENOMIC DNA]</scope>
</reference>
<keyword evidence="2" id="KW-1185">Reference proteome</keyword>
<evidence type="ECO:0000313" key="2">
    <source>
        <dbReference type="Proteomes" id="UP000054624"/>
    </source>
</evidence>
<gene>
    <name evidence="1" type="ORF">AWB76_07473</name>
</gene>
<name>A0A158DTP2_9BURK</name>
<dbReference type="Proteomes" id="UP000054624">
    <property type="component" value="Unassembled WGS sequence"/>
</dbReference>
<dbReference type="EMBL" id="FCOI02000053">
    <property type="protein sequence ID" value="SAK97955.1"/>
    <property type="molecule type" value="Genomic_DNA"/>
</dbReference>
<proteinExistence type="predicted"/>
<dbReference type="AlphaFoldDB" id="A0A158DTP2"/>
<sequence length="40" mass="4367">MKGHTPRHIIGKCSGGYGAREAIRTAKPPARIDPQFIHTP</sequence>
<dbReference type="RefSeq" id="WP_279616474.1">
    <property type="nucleotide sequence ID" value="NZ_FCOI02000053.1"/>
</dbReference>
<dbReference type="STRING" id="1777137.AWB76_07473"/>
<accession>A0A158DTP2</accession>
<evidence type="ECO:0000313" key="1">
    <source>
        <dbReference type="EMBL" id="SAK97955.1"/>
    </source>
</evidence>